<organism evidence="1 2">
    <name type="scientific">Henriciella mobilis</name>
    <dbReference type="NCBI Taxonomy" id="2305467"/>
    <lineage>
        <taxon>Bacteria</taxon>
        <taxon>Pseudomonadati</taxon>
        <taxon>Pseudomonadota</taxon>
        <taxon>Alphaproteobacteria</taxon>
        <taxon>Hyphomonadales</taxon>
        <taxon>Hyphomonadaceae</taxon>
        <taxon>Henriciella</taxon>
    </lineage>
</organism>
<dbReference type="EMBL" id="QWFX01000014">
    <property type="protein sequence ID" value="RIJ27103.1"/>
    <property type="molecule type" value="Genomic_DNA"/>
</dbReference>
<protein>
    <submittedName>
        <fullName evidence="1">Uncharacterized protein</fullName>
    </submittedName>
</protein>
<evidence type="ECO:0000313" key="1">
    <source>
        <dbReference type="EMBL" id="RIJ27103.1"/>
    </source>
</evidence>
<dbReference type="AlphaFoldDB" id="A0A399R8K3"/>
<dbReference type="OrthoDB" id="7475055at2"/>
<proteinExistence type="predicted"/>
<accession>A0A399R8K3</accession>
<gene>
    <name evidence="1" type="ORF">D1223_14810</name>
</gene>
<comment type="caution">
    <text evidence="1">The sequence shown here is derived from an EMBL/GenBank/DDBJ whole genome shotgun (WGS) entry which is preliminary data.</text>
</comment>
<sequence>MVQFARLEYLPTFIFRWSEIIGIENLSEEEKQLLFPLFRIRPWANSKSLANSFDRINQAMSGNPFACDVDDWYDKERSNTGAAQELRNILQDPSYSQWYEFVRQFDNAIPCLRLDTEIENIEDALRQEWLEARGFGIVLNEYNLRYLRNALACLPNIHHNNFFVAVDMGWSRDPLQQAQQATSICVDLLRAKPDVTIFLSSSSFPVSFDNFGFGEAVNCAEYALYDEVRRQLQAVNNEYFVKYADWGTTRPPSDGGGGWIPRIDLPRGRNIRLYRRRIADDETKDEVCSAIAAEVTASDEWVTPPPSWGHYQIETTAAGGQQGIYHARKNSATRINMYLHQKLSELGALPEVTGEEPFEG</sequence>
<dbReference type="InterPro" id="IPR025683">
    <property type="entry name" value="Protein_beta"/>
</dbReference>
<evidence type="ECO:0000313" key="2">
    <source>
        <dbReference type="Proteomes" id="UP000266385"/>
    </source>
</evidence>
<dbReference type="Proteomes" id="UP000266385">
    <property type="component" value="Unassembled WGS sequence"/>
</dbReference>
<dbReference type="Pfam" id="PF14350">
    <property type="entry name" value="Beta_protein"/>
    <property type="match status" value="1"/>
</dbReference>
<keyword evidence="2" id="KW-1185">Reference proteome</keyword>
<name>A0A399R8K3_9PROT</name>
<reference evidence="1 2" key="1">
    <citation type="submission" date="2018-08" db="EMBL/GenBank/DDBJ databases">
        <title>Henriciella mobilis sp. nov., isolated from seawater.</title>
        <authorList>
            <person name="Cheng H."/>
            <person name="Wu Y.-H."/>
            <person name="Xu X.-W."/>
            <person name="Guo L.-L."/>
        </authorList>
    </citation>
    <scope>NUCLEOTIDE SEQUENCE [LARGE SCALE GENOMIC DNA]</scope>
    <source>
        <strain evidence="1 2">JN25</strain>
    </source>
</reference>